<name>A0A811U694_CERCA</name>
<gene>
    <name evidence="3" type="ORF">CCAP1982_LOCUS3248</name>
</gene>
<accession>A0A811U694</accession>
<protein>
    <submittedName>
        <fullName evidence="3">(Mediterranean fruit fly) hypothetical protein</fullName>
    </submittedName>
</protein>
<comment type="caution">
    <text evidence="3">The sequence shown here is derived from an EMBL/GenBank/DDBJ whole genome shotgun (WGS) entry which is preliminary data.</text>
</comment>
<keyword evidence="4" id="KW-1185">Reference proteome</keyword>
<dbReference type="InterPro" id="IPR057887">
    <property type="entry name" value="IQUB_helical"/>
</dbReference>
<dbReference type="GO" id="GO:0060271">
    <property type="term" value="P:cilium assembly"/>
    <property type="evidence" value="ECO:0007669"/>
    <property type="project" value="TreeGrafter"/>
</dbReference>
<organism evidence="3 4">
    <name type="scientific">Ceratitis capitata</name>
    <name type="common">Mediterranean fruit fly</name>
    <name type="synonym">Tephritis capitata</name>
    <dbReference type="NCBI Taxonomy" id="7213"/>
    <lineage>
        <taxon>Eukaryota</taxon>
        <taxon>Metazoa</taxon>
        <taxon>Ecdysozoa</taxon>
        <taxon>Arthropoda</taxon>
        <taxon>Hexapoda</taxon>
        <taxon>Insecta</taxon>
        <taxon>Pterygota</taxon>
        <taxon>Neoptera</taxon>
        <taxon>Endopterygota</taxon>
        <taxon>Diptera</taxon>
        <taxon>Brachycera</taxon>
        <taxon>Muscomorpha</taxon>
        <taxon>Tephritoidea</taxon>
        <taxon>Tephritidae</taxon>
        <taxon>Ceratitis</taxon>
        <taxon>Ceratitis</taxon>
    </lineage>
</organism>
<dbReference type="GO" id="GO:0031514">
    <property type="term" value="C:motile cilium"/>
    <property type="evidence" value="ECO:0007669"/>
    <property type="project" value="TreeGrafter"/>
</dbReference>
<dbReference type="GO" id="GO:0001669">
    <property type="term" value="C:acrosomal vesicle"/>
    <property type="evidence" value="ECO:0007669"/>
    <property type="project" value="TreeGrafter"/>
</dbReference>
<evidence type="ECO:0000313" key="3">
    <source>
        <dbReference type="EMBL" id="CAD6994504.1"/>
    </source>
</evidence>
<reference evidence="3" key="1">
    <citation type="submission" date="2020-11" db="EMBL/GenBank/DDBJ databases">
        <authorList>
            <person name="Whitehead M."/>
        </authorList>
    </citation>
    <scope>NUCLEOTIDE SEQUENCE</scope>
    <source>
        <strain evidence="3">EGII</strain>
    </source>
</reference>
<evidence type="ECO:0000256" key="1">
    <source>
        <dbReference type="SAM" id="Coils"/>
    </source>
</evidence>
<feature type="coiled-coil region" evidence="1">
    <location>
        <begin position="305"/>
        <end position="338"/>
    </location>
</feature>
<proteinExistence type="predicted"/>
<dbReference type="InterPro" id="IPR037695">
    <property type="entry name" value="IQUB"/>
</dbReference>
<dbReference type="GO" id="GO:0030317">
    <property type="term" value="P:flagellated sperm motility"/>
    <property type="evidence" value="ECO:0007669"/>
    <property type="project" value="TreeGrafter"/>
</dbReference>
<dbReference type="PANTHER" id="PTHR21074:SF0">
    <property type="entry name" value="IQ AND UBIQUITIN-LIKE DOMAIN-CONTAINING PROTEIN"/>
    <property type="match status" value="1"/>
</dbReference>
<dbReference type="Proteomes" id="UP000606786">
    <property type="component" value="Unassembled WGS sequence"/>
</dbReference>
<dbReference type="EMBL" id="CAJHJT010000001">
    <property type="protein sequence ID" value="CAD6994504.1"/>
    <property type="molecule type" value="Genomic_DNA"/>
</dbReference>
<keyword evidence="1" id="KW-0175">Coiled coil</keyword>
<dbReference type="AlphaFoldDB" id="A0A811U694"/>
<dbReference type="OrthoDB" id="10265862at2759"/>
<dbReference type="PANTHER" id="PTHR21074">
    <property type="entry name" value="IQ AND UBIQUITIN-LIKE DOMAIN-CONTAINING PROTEIN"/>
    <property type="match status" value="1"/>
</dbReference>
<feature type="domain" description="IQ motif and ubiquitin-like" evidence="2">
    <location>
        <begin position="410"/>
        <end position="515"/>
    </location>
</feature>
<dbReference type="Pfam" id="PF25805">
    <property type="entry name" value="IQUB"/>
    <property type="match status" value="1"/>
</dbReference>
<evidence type="ECO:0000313" key="4">
    <source>
        <dbReference type="Proteomes" id="UP000606786"/>
    </source>
</evidence>
<evidence type="ECO:0000259" key="2">
    <source>
        <dbReference type="Pfam" id="PF25805"/>
    </source>
</evidence>
<sequence>MNCEELKELPNLKYMQFKPPPPIRGDPFLNEKTDTSKNGDCLEALKELPLEFVDEVVPEENVTVKFRVDGSRIVAQVYTNRSSIADIKKDIGSKFEVKPKYLVLKQNEREIPNRCLLAQTDSNQFGIYEFDLELLDIAEMYLEDGEEPPKLDLNIYYNKYHMPDFITVNVEDEEGKTKTIVVEILNKAIIKPFLCGYRDKATGIEYLDAFTQTGPYFDKMKFDRFISRDTQTYEFKGKEIDTAHEQSTQCFQDGNNVLYVSAAADYTITPGKYQTYAQKMRRENKLAKIILIQRNFRRYLLWRFMQNAAAKYRRLVANRKAEEARLEAEAEKRIKRIELAKQFPQTKDDFEMLYGEVQKWKIAELKRIARLYEGPARIAEVNVLLDKEIQLRNGIEKQRVIVRKAMEDFRNEKMLTKLGEPITWVGYKDLLRTQRARFLSEVYKDMQRKVNRSDRLELLAKVKRILLDEREYPDFGELFDLIQREINLLLHTKYCDVEILRKRQNILWLELIKFSKDKSADLGEKRMCEVCKVVKPYNQFALRTRQNNVDTCKRCYYIKVATLVER</sequence>